<organism evidence="1 2">
    <name type="scientific">Pistacia integerrima</name>
    <dbReference type="NCBI Taxonomy" id="434235"/>
    <lineage>
        <taxon>Eukaryota</taxon>
        <taxon>Viridiplantae</taxon>
        <taxon>Streptophyta</taxon>
        <taxon>Embryophyta</taxon>
        <taxon>Tracheophyta</taxon>
        <taxon>Spermatophyta</taxon>
        <taxon>Magnoliopsida</taxon>
        <taxon>eudicotyledons</taxon>
        <taxon>Gunneridae</taxon>
        <taxon>Pentapetalae</taxon>
        <taxon>rosids</taxon>
        <taxon>malvids</taxon>
        <taxon>Sapindales</taxon>
        <taxon>Anacardiaceae</taxon>
        <taxon>Pistacia</taxon>
    </lineage>
</organism>
<keyword evidence="2" id="KW-1185">Reference proteome</keyword>
<accession>A0ACC0YPP0</accession>
<dbReference type="EMBL" id="CM047740">
    <property type="protein sequence ID" value="KAJ0040371.1"/>
    <property type="molecule type" value="Genomic_DNA"/>
</dbReference>
<evidence type="ECO:0000313" key="1">
    <source>
        <dbReference type="EMBL" id="KAJ0040371.1"/>
    </source>
</evidence>
<dbReference type="Proteomes" id="UP001163603">
    <property type="component" value="Chromosome 5"/>
</dbReference>
<evidence type="ECO:0000313" key="2">
    <source>
        <dbReference type="Proteomes" id="UP001163603"/>
    </source>
</evidence>
<gene>
    <name evidence="1" type="ORF">Pint_28143</name>
</gene>
<protein>
    <submittedName>
        <fullName evidence="1">Uncharacterized protein</fullName>
    </submittedName>
</protein>
<name>A0ACC0YPP0_9ROSI</name>
<comment type="caution">
    <text evidence="1">The sequence shown here is derived from an EMBL/GenBank/DDBJ whole genome shotgun (WGS) entry which is preliminary data.</text>
</comment>
<reference evidence="2" key="1">
    <citation type="journal article" date="2023" name="G3 (Bethesda)">
        <title>Genome assembly and association tests identify interacting loci associated with vigor, precocity, and sex in interspecific pistachio rootstocks.</title>
        <authorList>
            <person name="Palmer W."/>
            <person name="Jacygrad E."/>
            <person name="Sagayaradj S."/>
            <person name="Cavanaugh K."/>
            <person name="Han R."/>
            <person name="Bertier L."/>
            <person name="Beede B."/>
            <person name="Kafkas S."/>
            <person name="Golino D."/>
            <person name="Preece J."/>
            <person name="Michelmore R."/>
        </authorList>
    </citation>
    <scope>NUCLEOTIDE SEQUENCE [LARGE SCALE GENOMIC DNA]</scope>
</reference>
<proteinExistence type="predicted"/>
<sequence length="341" mass="38524">MGNKEKHFVLVHGAGHGAWCWYKVSTLLESSGHKVTVLDMAASGKHPKQVDEVGSLWNYFEPLMEFMASVPQEERVILVGHSFGGLSISAAMERFPEKVTVAVFCTALMPSPHLSITTFFEEMEEIEIVAEMEKKEKHFVLVHGACHGAWCWYKVVPSAVNYIEPLMEFMASLPPEERVILVGHSLGGLIISVAMERFPQKVSVAVFCTAFMPSPDLSLTTLLEERIMPYYMVDLAKNDYDKIKLKQDLTLAVSLVRPHPLLTAVEWNKVAAVTKEKYGSVDSVYIVCDQDNILKQDLQRWMIQKYPTKEAKLISGSDHMLMFSKPKELCCCLQEIKDKYT</sequence>